<dbReference type="InterPro" id="IPR036259">
    <property type="entry name" value="MFS_trans_sf"/>
</dbReference>
<dbReference type="RefSeq" id="WP_185143400.1">
    <property type="nucleotide sequence ID" value="NZ_JACJVP010000024.1"/>
</dbReference>
<evidence type="ECO:0000256" key="1">
    <source>
        <dbReference type="SAM" id="Phobius"/>
    </source>
</evidence>
<name>A0A7X0RQN6_9BACL</name>
<feature type="transmembrane region" description="Helical" evidence="1">
    <location>
        <begin position="7"/>
        <end position="34"/>
    </location>
</feature>
<keyword evidence="1" id="KW-0812">Transmembrane</keyword>
<dbReference type="AlphaFoldDB" id="A0A7X0RQN6"/>
<feature type="transmembrane region" description="Helical" evidence="1">
    <location>
        <begin position="95"/>
        <end position="114"/>
    </location>
</feature>
<accession>A0A7X0RQN6</accession>
<comment type="caution">
    <text evidence="2">The sequence shown here is derived from an EMBL/GenBank/DDBJ whole genome shotgun (WGS) entry which is preliminary data.</text>
</comment>
<dbReference type="Proteomes" id="UP000547209">
    <property type="component" value="Unassembled WGS sequence"/>
</dbReference>
<feature type="transmembrane region" description="Helical" evidence="1">
    <location>
        <begin position="40"/>
        <end position="58"/>
    </location>
</feature>
<keyword evidence="1" id="KW-0472">Membrane</keyword>
<dbReference type="EMBL" id="JACJVP010000024">
    <property type="protein sequence ID" value="MBB6671924.1"/>
    <property type="molecule type" value="Genomic_DNA"/>
</dbReference>
<proteinExistence type="predicted"/>
<dbReference type="Pfam" id="PF19545">
    <property type="entry name" value="DUF6069"/>
    <property type="match status" value="1"/>
</dbReference>
<dbReference type="InterPro" id="IPR045713">
    <property type="entry name" value="DUF6069"/>
</dbReference>
<feature type="transmembrane region" description="Helical" evidence="1">
    <location>
        <begin position="70"/>
        <end position="89"/>
    </location>
</feature>
<evidence type="ECO:0008006" key="4">
    <source>
        <dbReference type="Google" id="ProtNLM"/>
    </source>
</evidence>
<evidence type="ECO:0000313" key="2">
    <source>
        <dbReference type="EMBL" id="MBB6671924.1"/>
    </source>
</evidence>
<protein>
    <recommendedName>
        <fullName evidence="4">DUF1440 domain-containing protein</fullName>
    </recommendedName>
</protein>
<sequence>MKRTWSVGLLAGLISGVVSIGLYYLLIAVTGFHFKQLNPVSILIASVVSNLVGAFIYVKLREKTARPRLHYTWIAIGFALLLTLMDWAYPPEPHIGDISAPIHAIVVSISIILIPNRLRRSNR</sequence>
<dbReference type="SUPFAM" id="SSF103473">
    <property type="entry name" value="MFS general substrate transporter"/>
    <property type="match status" value="1"/>
</dbReference>
<organism evidence="2 3">
    <name type="scientific">Cohnella nanjingensis</name>
    <dbReference type="NCBI Taxonomy" id="1387779"/>
    <lineage>
        <taxon>Bacteria</taxon>
        <taxon>Bacillati</taxon>
        <taxon>Bacillota</taxon>
        <taxon>Bacilli</taxon>
        <taxon>Bacillales</taxon>
        <taxon>Paenibacillaceae</taxon>
        <taxon>Cohnella</taxon>
    </lineage>
</organism>
<keyword evidence="1" id="KW-1133">Transmembrane helix</keyword>
<gene>
    <name evidence="2" type="ORF">H7C19_14635</name>
</gene>
<evidence type="ECO:0000313" key="3">
    <source>
        <dbReference type="Proteomes" id="UP000547209"/>
    </source>
</evidence>
<reference evidence="2 3" key="1">
    <citation type="submission" date="2020-08" db="EMBL/GenBank/DDBJ databases">
        <title>Cohnella phylogeny.</title>
        <authorList>
            <person name="Dunlap C."/>
        </authorList>
    </citation>
    <scope>NUCLEOTIDE SEQUENCE [LARGE SCALE GENOMIC DNA]</scope>
    <source>
        <strain evidence="2 3">DSM 28246</strain>
    </source>
</reference>
<keyword evidence="3" id="KW-1185">Reference proteome</keyword>